<protein>
    <submittedName>
        <fullName evidence="7">RNA polymerase subunit sigma-24</fullName>
    </submittedName>
</protein>
<keyword evidence="3" id="KW-0731">Sigma factor</keyword>
<dbReference type="GO" id="GO:0003677">
    <property type="term" value="F:DNA binding"/>
    <property type="evidence" value="ECO:0007669"/>
    <property type="project" value="InterPro"/>
</dbReference>
<dbReference type="InterPro" id="IPR007627">
    <property type="entry name" value="RNA_pol_sigma70_r2"/>
</dbReference>
<dbReference type="GO" id="GO:0006352">
    <property type="term" value="P:DNA-templated transcription initiation"/>
    <property type="evidence" value="ECO:0007669"/>
    <property type="project" value="InterPro"/>
</dbReference>
<evidence type="ECO:0000259" key="5">
    <source>
        <dbReference type="Pfam" id="PF04542"/>
    </source>
</evidence>
<dbReference type="Gene3D" id="1.10.10.10">
    <property type="entry name" value="Winged helix-like DNA-binding domain superfamily/Winged helix DNA-binding domain"/>
    <property type="match status" value="1"/>
</dbReference>
<reference evidence="8" key="1">
    <citation type="submission" date="2015-06" db="EMBL/GenBank/DDBJ databases">
        <authorList>
            <person name="Lim Y.L."/>
            <person name="Ee R."/>
            <person name="Yong D."/>
            <person name="How K.Y."/>
            <person name="Yin W.F."/>
            <person name="Chan K.G."/>
        </authorList>
    </citation>
    <scope>NUCLEOTIDE SEQUENCE [LARGE SCALE GENOMIC DNA]</scope>
    <source>
        <strain evidence="8">DSM 25325</strain>
    </source>
</reference>
<keyword evidence="2" id="KW-0805">Transcription regulation</keyword>
<dbReference type="KEGG" id="ptx:ABW99_01985"/>
<feature type="domain" description="RNA polymerase sigma-70 region 2" evidence="5">
    <location>
        <begin position="29"/>
        <end position="93"/>
    </location>
</feature>
<dbReference type="NCBIfam" id="TIGR02937">
    <property type="entry name" value="sigma70-ECF"/>
    <property type="match status" value="1"/>
</dbReference>
<dbReference type="PANTHER" id="PTHR43133:SF62">
    <property type="entry name" value="RNA POLYMERASE SIGMA FACTOR SIGZ"/>
    <property type="match status" value="1"/>
</dbReference>
<dbReference type="AlphaFoldDB" id="A0A0G3ER47"/>
<dbReference type="GO" id="GO:0016987">
    <property type="term" value="F:sigma factor activity"/>
    <property type="evidence" value="ECO:0007669"/>
    <property type="project" value="UniProtKB-KW"/>
</dbReference>
<dbReference type="EMBL" id="CP011568">
    <property type="protein sequence ID" value="AKJ67181.2"/>
    <property type="molecule type" value="Genomic_DNA"/>
</dbReference>
<evidence type="ECO:0000313" key="8">
    <source>
        <dbReference type="Proteomes" id="UP000036700"/>
    </source>
</evidence>
<dbReference type="InterPro" id="IPR039425">
    <property type="entry name" value="RNA_pol_sigma-70-like"/>
</dbReference>
<evidence type="ECO:0000256" key="2">
    <source>
        <dbReference type="ARBA" id="ARBA00023015"/>
    </source>
</evidence>
<comment type="similarity">
    <text evidence="1">Belongs to the sigma-70 factor family. ECF subfamily.</text>
</comment>
<name>A0A0G3ER47_9BURK</name>
<dbReference type="OrthoDB" id="9784272at2"/>
<dbReference type="InterPro" id="IPR036388">
    <property type="entry name" value="WH-like_DNA-bd_sf"/>
</dbReference>
<dbReference type="InterPro" id="IPR013325">
    <property type="entry name" value="RNA_pol_sigma_r2"/>
</dbReference>
<organism evidence="7 8">
    <name type="scientific">Pandoraea thiooxydans</name>
    <dbReference type="NCBI Taxonomy" id="445709"/>
    <lineage>
        <taxon>Bacteria</taxon>
        <taxon>Pseudomonadati</taxon>
        <taxon>Pseudomonadota</taxon>
        <taxon>Betaproteobacteria</taxon>
        <taxon>Burkholderiales</taxon>
        <taxon>Burkholderiaceae</taxon>
        <taxon>Pandoraea</taxon>
    </lineage>
</organism>
<feature type="domain" description="RNA polymerase sigma factor 70 region 4 type 2" evidence="6">
    <location>
        <begin position="128"/>
        <end position="179"/>
    </location>
</feature>
<dbReference type="Proteomes" id="UP000036700">
    <property type="component" value="Chromosome"/>
</dbReference>
<dbReference type="STRING" id="445709.ABW99_01985"/>
<dbReference type="Gene3D" id="1.10.1740.10">
    <property type="match status" value="1"/>
</dbReference>
<evidence type="ECO:0000256" key="3">
    <source>
        <dbReference type="ARBA" id="ARBA00023082"/>
    </source>
</evidence>
<keyword evidence="8" id="KW-1185">Reference proteome</keyword>
<dbReference type="Pfam" id="PF08281">
    <property type="entry name" value="Sigma70_r4_2"/>
    <property type="match status" value="1"/>
</dbReference>
<dbReference type="PANTHER" id="PTHR43133">
    <property type="entry name" value="RNA POLYMERASE ECF-TYPE SIGMA FACTO"/>
    <property type="match status" value="1"/>
</dbReference>
<proteinExistence type="inferred from homology"/>
<keyword evidence="4" id="KW-0804">Transcription</keyword>
<dbReference type="Pfam" id="PF04542">
    <property type="entry name" value="Sigma70_r2"/>
    <property type="match status" value="1"/>
</dbReference>
<dbReference type="CDD" id="cd06171">
    <property type="entry name" value="Sigma70_r4"/>
    <property type="match status" value="1"/>
</dbReference>
<evidence type="ECO:0000256" key="4">
    <source>
        <dbReference type="ARBA" id="ARBA00023163"/>
    </source>
</evidence>
<dbReference type="InterPro" id="IPR014284">
    <property type="entry name" value="RNA_pol_sigma-70_dom"/>
</dbReference>
<evidence type="ECO:0000256" key="1">
    <source>
        <dbReference type="ARBA" id="ARBA00010641"/>
    </source>
</evidence>
<sequence length="185" mass="21063">MTSEADSGRLLKLIEQVARQDADALHALYDLTAAKLFGLALRILIKREWAEEVLQESYINIWRFAKDYRPGLSAPMTWMSTIVRHRALDYLRRVGDHETEWNDTLDNLLPSFEPDPAERALLSQGATRLGHCLDTLEVAQRQAIALAYLRELPHQDVAQIMQTPLGTVKSWIRRGLAKLKTCLEG</sequence>
<evidence type="ECO:0000259" key="6">
    <source>
        <dbReference type="Pfam" id="PF08281"/>
    </source>
</evidence>
<evidence type="ECO:0000313" key="7">
    <source>
        <dbReference type="EMBL" id="AKJ67181.2"/>
    </source>
</evidence>
<dbReference type="SUPFAM" id="SSF88946">
    <property type="entry name" value="Sigma2 domain of RNA polymerase sigma factors"/>
    <property type="match status" value="1"/>
</dbReference>
<accession>A0A0G3ER47</accession>
<dbReference type="SUPFAM" id="SSF88659">
    <property type="entry name" value="Sigma3 and sigma4 domains of RNA polymerase sigma factors"/>
    <property type="match status" value="1"/>
</dbReference>
<gene>
    <name evidence="7" type="ORF">ABW99_01985</name>
</gene>
<dbReference type="InterPro" id="IPR013249">
    <property type="entry name" value="RNA_pol_sigma70_r4_t2"/>
</dbReference>
<dbReference type="InterPro" id="IPR013324">
    <property type="entry name" value="RNA_pol_sigma_r3/r4-like"/>
</dbReference>